<dbReference type="GO" id="GO:0006631">
    <property type="term" value="P:fatty acid metabolic process"/>
    <property type="evidence" value="ECO:0007669"/>
    <property type="project" value="TreeGrafter"/>
</dbReference>
<dbReference type="STRING" id="57577.A0A2K3MLE7"/>
<gene>
    <name evidence="4" type="ORF">L195_g047770</name>
</gene>
<dbReference type="GO" id="GO:0031956">
    <property type="term" value="F:medium-chain fatty acid-CoA ligase activity"/>
    <property type="evidence" value="ECO:0007669"/>
    <property type="project" value="TreeGrafter"/>
</dbReference>
<dbReference type="Pfam" id="PF00501">
    <property type="entry name" value="AMP-binding"/>
    <property type="match status" value="1"/>
</dbReference>
<dbReference type="AlphaFoldDB" id="A0A2K3MLE7"/>
<evidence type="ECO:0000313" key="4">
    <source>
        <dbReference type="EMBL" id="PNX91637.1"/>
    </source>
</evidence>
<dbReference type="EMBL" id="ASHM01066921">
    <property type="protein sequence ID" value="PNX91637.1"/>
    <property type="molecule type" value="Genomic_DNA"/>
</dbReference>
<dbReference type="InterPro" id="IPR042099">
    <property type="entry name" value="ANL_N_sf"/>
</dbReference>
<evidence type="ECO:0000256" key="1">
    <source>
        <dbReference type="ARBA" id="ARBA00006432"/>
    </source>
</evidence>
<dbReference type="Gene3D" id="3.40.50.12780">
    <property type="entry name" value="N-terminal domain of ligase-like"/>
    <property type="match status" value="1"/>
</dbReference>
<keyword evidence="2 4" id="KW-0436">Ligase</keyword>
<proteinExistence type="inferred from homology"/>
<organism evidence="4 5">
    <name type="scientific">Trifolium pratense</name>
    <name type="common">Red clover</name>
    <dbReference type="NCBI Taxonomy" id="57577"/>
    <lineage>
        <taxon>Eukaryota</taxon>
        <taxon>Viridiplantae</taxon>
        <taxon>Streptophyta</taxon>
        <taxon>Embryophyta</taxon>
        <taxon>Tracheophyta</taxon>
        <taxon>Spermatophyta</taxon>
        <taxon>Magnoliopsida</taxon>
        <taxon>eudicotyledons</taxon>
        <taxon>Gunneridae</taxon>
        <taxon>Pentapetalae</taxon>
        <taxon>rosids</taxon>
        <taxon>fabids</taxon>
        <taxon>Fabales</taxon>
        <taxon>Fabaceae</taxon>
        <taxon>Papilionoideae</taxon>
        <taxon>50 kb inversion clade</taxon>
        <taxon>NPAAA clade</taxon>
        <taxon>Hologalegina</taxon>
        <taxon>IRL clade</taxon>
        <taxon>Trifolieae</taxon>
        <taxon>Trifolium</taxon>
    </lineage>
</organism>
<evidence type="ECO:0000313" key="5">
    <source>
        <dbReference type="Proteomes" id="UP000236291"/>
    </source>
</evidence>
<dbReference type="SUPFAM" id="SSF56801">
    <property type="entry name" value="Acetyl-CoA synthetase-like"/>
    <property type="match status" value="1"/>
</dbReference>
<reference evidence="4 5" key="1">
    <citation type="journal article" date="2014" name="Am. J. Bot.">
        <title>Genome assembly and annotation for red clover (Trifolium pratense; Fabaceae).</title>
        <authorList>
            <person name="Istvanek J."/>
            <person name="Jaros M."/>
            <person name="Krenek A."/>
            <person name="Repkova J."/>
        </authorList>
    </citation>
    <scope>NUCLEOTIDE SEQUENCE [LARGE SCALE GENOMIC DNA]</scope>
    <source>
        <strain evidence="5">cv. Tatra</strain>
        <tissue evidence="4">Young leaves</tissue>
    </source>
</reference>
<dbReference type="InterPro" id="IPR000873">
    <property type="entry name" value="AMP-dep_synth/lig_dom"/>
</dbReference>
<dbReference type="Proteomes" id="UP000236291">
    <property type="component" value="Unassembled WGS sequence"/>
</dbReference>
<reference evidence="4 5" key="2">
    <citation type="journal article" date="2017" name="Front. Plant Sci.">
        <title>Gene Classification and Mining of Molecular Markers Useful in Red Clover (Trifolium pratense) Breeding.</title>
        <authorList>
            <person name="Istvanek J."/>
            <person name="Dluhosova J."/>
            <person name="Dluhos P."/>
            <person name="Patkova L."/>
            <person name="Nedelnik J."/>
            <person name="Repkova J."/>
        </authorList>
    </citation>
    <scope>NUCLEOTIDE SEQUENCE [LARGE SCALE GENOMIC DNA]</scope>
    <source>
        <strain evidence="5">cv. Tatra</strain>
        <tissue evidence="4">Young leaves</tissue>
    </source>
</reference>
<dbReference type="PANTHER" id="PTHR43201">
    <property type="entry name" value="ACYL-COA SYNTHETASE"/>
    <property type="match status" value="1"/>
</dbReference>
<feature type="domain" description="AMP-dependent synthetase/ligase" evidence="3">
    <location>
        <begin position="2"/>
        <end position="77"/>
    </location>
</feature>
<accession>A0A2K3MLE7</accession>
<dbReference type="PANTHER" id="PTHR43201:SF5">
    <property type="entry name" value="MEDIUM-CHAIN ACYL-COA LIGASE ACSF2, MITOCHONDRIAL"/>
    <property type="match status" value="1"/>
</dbReference>
<feature type="non-terminal residue" evidence="4">
    <location>
        <position position="1"/>
    </location>
</feature>
<comment type="similarity">
    <text evidence="1">Belongs to the ATP-dependent AMP-binding enzyme family.</text>
</comment>
<name>A0A2K3MLE7_TRIPR</name>
<sequence length="133" mass="14574">GRLEEAFGAPVLEAYAMTEATHLMSSNPLPQDGPHKAGSVGKPVGQEMAILDESGRVLENEVNGEVCIRGENVTKGYKNNVEANTAAFLFGWFHTGDIGYFDSDGYLHLVGRIKELINRGGIVFIYFWLITIN</sequence>
<evidence type="ECO:0000259" key="3">
    <source>
        <dbReference type="Pfam" id="PF00501"/>
    </source>
</evidence>
<comment type="caution">
    <text evidence="4">The sequence shown here is derived from an EMBL/GenBank/DDBJ whole genome shotgun (WGS) entry which is preliminary data.</text>
</comment>
<evidence type="ECO:0000256" key="2">
    <source>
        <dbReference type="ARBA" id="ARBA00022598"/>
    </source>
</evidence>
<protein>
    <submittedName>
        <fullName evidence="4">4-coumarate-CoA ligase 10-like protein</fullName>
    </submittedName>
</protein>